<reference evidence="2 3" key="1">
    <citation type="journal article" date="2021" name="Int. J. Syst. Evol. Microbiol.">
        <title>Steroidobacter gossypii sp. nov., isolated from soil of cotton cropping field.</title>
        <authorList>
            <person name="Huang R."/>
            <person name="Yang S."/>
            <person name="Zhen C."/>
            <person name="Liu W."/>
        </authorList>
    </citation>
    <scope>NUCLEOTIDE SEQUENCE [LARGE SCALE GENOMIC DNA]</scope>
    <source>
        <strain evidence="2 3">S1-65</strain>
    </source>
</reference>
<sequence length="206" mass="22523">MKGMRLFSLLLSIVLLPWNPAAAAAGKAEIKRIYVGAVELPPKPDIVGGGGVAAALLGGPLGAFLAESKTTDIEAAYAKLLADNNIDVAANVAFEAMELLTAKGYEVVGSEEQADATLTVRIQNYGLVPFPDDFDKKVPILDANVMLENREGKRVYRKLTLSQLKKHVWRNLDARPIEEFFNDTKFLSEQLRKINTLVLTDALEKL</sequence>
<dbReference type="EMBL" id="JAEVLS010000002">
    <property type="protein sequence ID" value="MBM0104851.1"/>
    <property type="molecule type" value="Genomic_DNA"/>
</dbReference>
<keyword evidence="1" id="KW-0732">Signal</keyword>
<accession>A0ABS1WV54</accession>
<dbReference type="RefSeq" id="WP_203166921.1">
    <property type="nucleotide sequence ID" value="NZ_JAEVLS010000002.1"/>
</dbReference>
<comment type="caution">
    <text evidence="2">The sequence shown here is derived from an EMBL/GenBank/DDBJ whole genome shotgun (WGS) entry which is preliminary data.</text>
</comment>
<evidence type="ECO:0000313" key="3">
    <source>
        <dbReference type="Proteomes" id="UP000661077"/>
    </source>
</evidence>
<evidence type="ECO:0000256" key="1">
    <source>
        <dbReference type="SAM" id="SignalP"/>
    </source>
</evidence>
<protein>
    <recommendedName>
        <fullName evidence="4">DUF3014 domain-containing protein</fullName>
    </recommendedName>
</protein>
<feature type="chain" id="PRO_5046502400" description="DUF3014 domain-containing protein" evidence="1">
    <location>
        <begin position="24"/>
        <end position="206"/>
    </location>
</feature>
<name>A0ABS1WV54_9GAMM</name>
<evidence type="ECO:0000313" key="2">
    <source>
        <dbReference type="EMBL" id="MBM0104851.1"/>
    </source>
</evidence>
<gene>
    <name evidence="2" type="ORF">JM946_08830</name>
</gene>
<keyword evidence="3" id="KW-1185">Reference proteome</keyword>
<evidence type="ECO:0008006" key="4">
    <source>
        <dbReference type="Google" id="ProtNLM"/>
    </source>
</evidence>
<dbReference type="Proteomes" id="UP000661077">
    <property type="component" value="Unassembled WGS sequence"/>
</dbReference>
<organism evidence="2 3">
    <name type="scientific">Steroidobacter gossypii</name>
    <dbReference type="NCBI Taxonomy" id="2805490"/>
    <lineage>
        <taxon>Bacteria</taxon>
        <taxon>Pseudomonadati</taxon>
        <taxon>Pseudomonadota</taxon>
        <taxon>Gammaproteobacteria</taxon>
        <taxon>Steroidobacterales</taxon>
        <taxon>Steroidobacteraceae</taxon>
        <taxon>Steroidobacter</taxon>
    </lineage>
</organism>
<proteinExistence type="predicted"/>
<feature type="signal peptide" evidence="1">
    <location>
        <begin position="1"/>
        <end position="23"/>
    </location>
</feature>